<dbReference type="EMBL" id="CAJMWW010000004">
    <property type="protein sequence ID" value="CAE6395931.1"/>
    <property type="molecule type" value="Genomic_DNA"/>
</dbReference>
<dbReference type="PROSITE" id="PS50199">
    <property type="entry name" value="ZF_RANBP2_2"/>
    <property type="match status" value="1"/>
</dbReference>
<evidence type="ECO:0000256" key="1">
    <source>
        <dbReference type="ARBA" id="ARBA00022723"/>
    </source>
</evidence>
<evidence type="ECO:0000256" key="5">
    <source>
        <dbReference type="SAM" id="MobiDB-lite"/>
    </source>
</evidence>
<evidence type="ECO:0000256" key="3">
    <source>
        <dbReference type="ARBA" id="ARBA00022833"/>
    </source>
</evidence>
<dbReference type="PROSITE" id="PS01358">
    <property type="entry name" value="ZF_RANBP2_1"/>
    <property type="match status" value="2"/>
</dbReference>
<dbReference type="Pfam" id="PF00641">
    <property type="entry name" value="Zn_ribbon_RanBP"/>
    <property type="match status" value="1"/>
</dbReference>
<dbReference type="GO" id="GO:0008270">
    <property type="term" value="F:zinc ion binding"/>
    <property type="evidence" value="ECO:0007669"/>
    <property type="project" value="UniProtKB-KW"/>
</dbReference>
<dbReference type="PANTHER" id="PTHR23111">
    <property type="entry name" value="ZINC FINGER PROTEIN"/>
    <property type="match status" value="1"/>
</dbReference>
<proteinExistence type="predicted"/>
<evidence type="ECO:0000256" key="4">
    <source>
        <dbReference type="PROSITE-ProRule" id="PRU00322"/>
    </source>
</evidence>
<dbReference type="SMART" id="SM00547">
    <property type="entry name" value="ZnF_RBZ"/>
    <property type="match status" value="2"/>
</dbReference>
<reference evidence="7" key="1">
    <citation type="submission" date="2021-01" db="EMBL/GenBank/DDBJ databases">
        <authorList>
            <person name="Kaushik A."/>
        </authorList>
    </citation>
    <scope>NUCLEOTIDE SEQUENCE</scope>
    <source>
        <strain evidence="7">AG3-T5</strain>
    </source>
</reference>
<evidence type="ECO:0000313" key="7">
    <source>
        <dbReference type="EMBL" id="CAE6395931.1"/>
    </source>
</evidence>
<dbReference type="AlphaFoldDB" id="A0A8H2WR23"/>
<dbReference type="InterPro" id="IPR001876">
    <property type="entry name" value="Znf_RanBP2"/>
</dbReference>
<dbReference type="PANTHER" id="PTHR23111:SF40">
    <property type="entry name" value="RNA-BINDING PROTEIN INVOLVED IN HETEROCHROMATIN ASSEMBLY-RELATED"/>
    <property type="match status" value="1"/>
</dbReference>
<comment type="caution">
    <text evidence="7">The sequence shown here is derived from an EMBL/GenBank/DDBJ whole genome shotgun (WGS) entry which is preliminary data.</text>
</comment>
<protein>
    <recommendedName>
        <fullName evidence="6">RanBP2-type domain-containing protein</fullName>
    </recommendedName>
</protein>
<keyword evidence="1" id="KW-0479">Metal-binding</keyword>
<name>A0A8H2WR23_9AGAM</name>
<dbReference type="SUPFAM" id="SSF90209">
    <property type="entry name" value="Ran binding protein zinc finger-like"/>
    <property type="match status" value="2"/>
</dbReference>
<feature type="domain" description="RanBP2-type" evidence="6">
    <location>
        <begin position="297"/>
        <end position="328"/>
    </location>
</feature>
<evidence type="ECO:0000313" key="8">
    <source>
        <dbReference type="Proteomes" id="UP000663841"/>
    </source>
</evidence>
<gene>
    <name evidence="7" type="ORF">RDB_LOCUS1916</name>
</gene>
<organism evidence="7 8">
    <name type="scientific">Rhizoctonia solani</name>
    <dbReference type="NCBI Taxonomy" id="456999"/>
    <lineage>
        <taxon>Eukaryota</taxon>
        <taxon>Fungi</taxon>
        <taxon>Dikarya</taxon>
        <taxon>Basidiomycota</taxon>
        <taxon>Agaricomycotina</taxon>
        <taxon>Agaricomycetes</taxon>
        <taxon>Cantharellales</taxon>
        <taxon>Ceratobasidiaceae</taxon>
        <taxon>Rhizoctonia</taxon>
    </lineage>
</organism>
<dbReference type="InterPro" id="IPR036443">
    <property type="entry name" value="Znf_RanBP2_sf"/>
</dbReference>
<evidence type="ECO:0000256" key="2">
    <source>
        <dbReference type="ARBA" id="ARBA00022771"/>
    </source>
</evidence>
<accession>A0A8H2WR23</accession>
<dbReference type="GO" id="GO:0003729">
    <property type="term" value="F:mRNA binding"/>
    <property type="evidence" value="ECO:0007669"/>
    <property type="project" value="TreeGrafter"/>
</dbReference>
<feature type="region of interest" description="Disordered" evidence="5">
    <location>
        <begin position="349"/>
        <end position="378"/>
    </location>
</feature>
<keyword evidence="3" id="KW-0862">Zinc</keyword>
<evidence type="ECO:0000259" key="6">
    <source>
        <dbReference type="PROSITE" id="PS50199"/>
    </source>
</evidence>
<dbReference type="Gene3D" id="4.10.1060.10">
    <property type="entry name" value="Zinc finger, RanBP2-type"/>
    <property type="match status" value="2"/>
</dbReference>
<keyword evidence="2 4" id="KW-0863">Zinc-finger</keyword>
<sequence>MRPPEPGQGRRFPGMLKALCGVVNQHVLPRGSTLRESRHSDMLAHGRNVHELFISSTSRVLRMYNLGMDAGKSIAALLNAHGIMLPVSAWSLHEQFGGAPPGQESSIWCVFRTHDDACRALRLNGLTRISIASALEEDLQPFTKLRRFDMFDEIESSMNINFSSYYLAPRTNSVLYSSGDDMCFATCSPPKNGYLTPPTPTTALSSCGSSSDDGASPPSSTLSLYGSALGLGLGERAQIKLNPHMFERRPSFERYRAPAATRQSLALERPTPGSAQFDSTLGFMISTNPPSPRPAFKQGDWICLTPSCTAHNFGRNMTCIACGAPRPLDTGMSVPKPSTDYDRYFEQRASLPLSPPPPRRFDSVPAGGKQPPRLPSILTPSGRAFARGGRIQNISPIPAVPLIMFWPDNEPLPQASQIRPPFAPGAHPPIMNTGNRGPVEHQPGDWFCGKCSYMNWRRRKVCQTCYPFAEGNADSVPASAQAERINMLAQMAGVDVFNSTEPAGLGLNLSPVSPPTRNYTFPPKNLNSPDSLASSFGSMSLASASHSPSYGTLPLNPPRASMLDRRASVDHAFGTGRPMTNHVLRTRQSDAALRLSGAPFAMRAKNDGQGLGGVREGVVEGLGLGLGTRRSSEEPDAGLTFGLGRRPSAANIWATDNAPKSFWPTDLHV</sequence>
<dbReference type="Proteomes" id="UP000663841">
    <property type="component" value="Unassembled WGS sequence"/>
</dbReference>